<keyword evidence="2" id="KW-0732">Signal</keyword>
<dbReference type="Pfam" id="PF07589">
    <property type="entry name" value="PEP-CTERM"/>
    <property type="match status" value="1"/>
</dbReference>
<sequence>MKNYLVSLFSALFVVSVAGVANASSVFVDFETGKAPIYDMSDSRYGASQITADPLNPGNNVLSVYGTETAHYMLAADFDSPMSWVGFDLSMDFLATSDSYHPFFGLVGEGGEYSMGTYVHGNPSASSDPVMAFKQKLQGNKTAVTVPLTTDDPTDEWWRLHMWHDTDDDQIKFEIRLSDDTVLSTSSFTPDTDLYALTGIDQLLLGIEETEMQYIDNVRLTSSSTPVPVPASIFFLGSGLIGIMGIRRKLKKSNVIAGRAGRA</sequence>
<keyword evidence="5" id="KW-1185">Reference proteome</keyword>
<dbReference type="AlphaFoldDB" id="A0A975BIM8"/>
<feature type="signal peptide" evidence="2">
    <location>
        <begin position="1"/>
        <end position="23"/>
    </location>
</feature>
<organism evidence="4 5">
    <name type="scientific">Desulfonema magnum</name>
    <dbReference type="NCBI Taxonomy" id="45655"/>
    <lineage>
        <taxon>Bacteria</taxon>
        <taxon>Pseudomonadati</taxon>
        <taxon>Thermodesulfobacteriota</taxon>
        <taxon>Desulfobacteria</taxon>
        <taxon>Desulfobacterales</taxon>
        <taxon>Desulfococcaceae</taxon>
        <taxon>Desulfonema</taxon>
    </lineage>
</organism>
<keyword evidence="1" id="KW-0472">Membrane</keyword>
<evidence type="ECO:0000256" key="2">
    <source>
        <dbReference type="SAM" id="SignalP"/>
    </source>
</evidence>
<evidence type="ECO:0000259" key="3">
    <source>
        <dbReference type="Pfam" id="PF07589"/>
    </source>
</evidence>
<evidence type="ECO:0000313" key="5">
    <source>
        <dbReference type="Proteomes" id="UP000663722"/>
    </source>
</evidence>
<dbReference type="KEGG" id="dmm:dnm_021820"/>
<accession>A0A975BIM8</accession>
<dbReference type="InterPro" id="IPR013424">
    <property type="entry name" value="Ice-binding_C"/>
</dbReference>
<feature type="domain" description="Ice-binding protein C-terminal" evidence="3">
    <location>
        <begin position="226"/>
        <end position="249"/>
    </location>
</feature>
<keyword evidence="1" id="KW-0812">Transmembrane</keyword>
<reference evidence="4" key="1">
    <citation type="journal article" date="2021" name="Microb. Physiol.">
        <title>Proteogenomic Insights into the Physiology of Marine, Sulfate-Reducing, Filamentous Desulfonema limicola and Desulfonema magnum.</title>
        <authorList>
            <person name="Schnaars V."/>
            <person name="Wohlbrand L."/>
            <person name="Scheve S."/>
            <person name="Hinrichs C."/>
            <person name="Reinhardt R."/>
            <person name="Rabus R."/>
        </authorList>
    </citation>
    <scope>NUCLEOTIDE SEQUENCE</scope>
    <source>
        <strain evidence="4">4be13</strain>
    </source>
</reference>
<gene>
    <name evidence="4" type="ORF">dnm_021820</name>
</gene>
<feature type="transmembrane region" description="Helical" evidence="1">
    <location>
        <begin position="227"/>
        <end position="246"/>
    </location>
</feature>
<evidence type="ECO:0000256" key="1">
    <source>
        <dbReference type="SAM" id="Phobius"/>
    </source>
</evidence>
<proteinExistence type="predicted"/>
<dbReference type="EMBL" id="CP061800">
    <property type="protein sequence ID" value="QTA86161.1"/>
    <property type="molecule type" value="Genomic_DNA"/>
</dbReference>
<protein>
    <recommendedName>
        <fullName evidence="3">Ice-binding protein C-terminal domain-containing protein</fullName>
    </recommendedName>
</protein>
<name>A0A975BIM8_9BACT</name>
<feature type="chain" id="PRO_5037907265" description="Ice-binding protein C-terminal domain-containing protein" evidence="2">
    <location>
        <begin position="24"/>
        <end position="263"/>
    </location>
</feature>
<dbReference type="Proteomes" id="UP000663722">
    <property type="component" value="Chromosome"/>
</dbReference>
<dbReference type="RefSeq" id="WP_207681918.1">
    <property type="nucleotide sequence ID" value="NZ_CP061800.1"/>
</dbReference>
<evidence type="ECO:0000313" key="4">
    <source>
        <dbReference type="EMBL" id="QTA86161.1"/>
    </source>
</evidence>
<keyword evidence="1" id="KW-1133">Transmembrane helix</keyword>